<dbReference type="EMBL" id="JACXZA010000001">
    <property type="protein sequence ID" value="MBD3917389.1"/>
    <property type="molecule type" value="Genomic_DNA"/>
</dbReference>
<proteinExistence type="predicted"/>
<dbReference type="Gene3D" id="3.10.180.10">
    <property type="entry name" value="2,3-Dihydroxybiphenyl 1,2-Dioxygenase, domain 1"/>
    <property type="match status" value="1"/>
</dbReference>
<dbReference type="Proteomes" id="UP000609346">
    <property type="component" value="Unassembled WGS sequence"/>
</dbReference>
<comment type="caution">
    <text evidence="1">The sequence shown here is derived from an EMBL/GenBank/DDBJ whole genome shotgun (WGS) entry which is preliminary data.</text>
</comment>
<organism evidence="1 2">
    <name type="scientific">Paenibacillus terricola</name>
    <dbReference type="NCBI Taxonomy" id="2763503"/>
    <lineage>
        <taxon>Bacteria</taxon>
        <taxon>Bacillati</taxon>
        <taxon>Bacillota</taxon>
        <taxon>Bacilli</taxon>
        <taxon>Bacillales</taxon>
        <taxon>Paenibacillaceae</taxon>
        <taxon>Paenibacillus</taxon>
    </lineage>
</organism>
<dbReference type="InterPro" id="IPR029068">
    <property type="entry name" value="Glyas_Bleomycin-R_OHBP_Dase"/>
</dbReference>
<dbReference type="CDD" id="cd06587">
    <property type="entry name" value="VOC"/>
    <property type="match status" value="1"/>
</dbReference>
<dbReference type="RefSeq" id="WP_191201694.1">
    <property type="nucleotide sequence ID" value="NZ_JACXZA010000001.1"/>
</dbReference>
<gene>
    <name evidence="1" type="ORF">H8B09_01375</name>
</gene>
<accession>A0ABR8MTB6</accession>
<evidence type="ECO:0000313" key="1">
    <source>
        <dbReference type="EMBL" id="MBD3917389.1"/>
    </source>
</evidence>
<reference evidence="1 2" key="1">
    <citation type="submission" date="2020-09" db="EMBL/GenBank/DDBJ databases">
        <title>Paenibacillus sp. strain PR3 16S rRNA gene Genome sequencing and assembly.</title>
        <authorList>
            <person name="Kim J."/>
        </authorList>
    </citation>
    <scope>NUCLEOTIDE SEQUENCE [LARGE SCALE GENOMIC DNA]</scope>
    <source>
        <strain evidence="1 2">PR3</strain>
    </source>
</reference>
<evidence type="ECO:0000313" key="2">
    <source>
        <dbReference type="Proteomes" id="UP000609346"/>
    </source>
</evidence>
<keyword evidence="2" id="KW-1185">Reference proteome</keyword>
<sequence length="136" mass="15288">MGNVEMKSTSVKESPIEGGVPAVFIYVSNLAKSVEWYGKLLGERIPDTIREDIHIFDLGSGACLFLRAQDYLDRINVDPSTWKPNRLPVCSLMAKDKDLPQAKHFLIDAQIEIIYEDDETINFLDPDGNVLMICSI</sequence>
<protein>
    <submittedName>
        <fullName evidence="1">VOC family protein</fullName>
    </submittedName>
</protein>
<dbReference type="SUPFAM" id="SSF54593">
    <property type="entry name" value="Glyoxalase/Bleomycin resistance protein/Dihydroxybiphenyl dioxygenase"/>
    <property type="match status" value="1"/>
</dbReference>
<name>A0ABR8MTB6_9BACL</name>